<gene>
    <name evidence="2" type="ORF">ID616_12350</name>
</gene>
<dbReference type="PANTHER" id="PTHR43316:SF3">
    <property type="entry name" value="HALOACID DEHALOGENASE, TYPE II (AFU_ORTHOLOGUE AFUA_2G07750)-RELATED"/>
    <property type="match status" value="1"/>
</dbReference>
<name>A0ABD7BL08_PSEPU</name>
<dbReference type="InterPro" id="IPR023214">
    <property type="entry name" value="HAD_sf"/>
</dbReference>
<dbReference type="Gene3D" id="3.40.50.1000">
    <property type="entry name" value="HAD superfamily/HAD-like"/>
    <property type="match status" value="1"/>
</dbReference>
<dbReference type="InterPro" id="IPR036412">
    <property type="entry name" value="HAD-like_sf"/>
</dbReference>
<evidence type="ECO:0000313" key="3">
    <source>
        <dbReference type="Proteomes" id="UP000516786"/>
    </source>
</evidence>
<dbReference type="PANTHER" id="PTHR43316">
    <property type="entry name" value="HYDROLASE, HALOACID DELAHOGENASE-RELATED"/>
    <property type="match status" value="1"/>
</dbReference>
<evidence type="ECO:0000256" key="1">
    <source>
        <dbReference type="ARBA" id="ARBA00022801"/>
    </source>
</evidence>
<protein>
    <submittedName>
        <fullName evidence="2">HAD family hydrolase</fullName>
    </submittedName>
</protein>
<sequence length="213" mass="23202">MTVAVIFDLFGTLLEIRNRQNPYRQLLRIGAKQGRAASSKDMRAIMAFNGGISEAAEAFGICLSSAELANLECMLELELESIAPFDDAMIAIELLREHGVKIGACSNLAGPYCSKARSLLPGLDGYALSAELGMLKPDPGMYRSICNMLGVLPEQVESMQVLMIGDSRRCDEHGPRAFGIPGYHLDRNGAGPYRDLISFVQTVTADEHRGLHK</sequence>
<dbReference type="GO" id="GO:0016787">
    <property type="term" value="F:hydrolase activity"/>
    <property type="evidence" value="ECO:0007669"/>
    <property type="project" value="UniProtKB-KW"/>
</dbReference>
<accession>A0ABD7BL08</accession>
<dbReference type="SFLD" id="SFLDS00003">
    <property type="entry name" value="Haloacid_Dehalogenase"/>
    <property type="match status" value="1"/>
</dbReference>
<reference evidence="2 3" key="1">
    <citation type="submission" date="2020-09" db="EMBL/GenBank/DDBJ databases">
        <title>Co-existence of a novel multidrug-resistance efflux pump with carbapenem resistance gene blaVIM-2 in one megaplasmid in Pseudomonas putida.</title>
        <authorList>
            <person name="Peng K."/>
            <person name="Li R."/>
        </authorList>
    </citation>
    <scope>NUCLEOTIDE SEQUENCE [LARGE SCALE GENOMIC DNA]</scope>
    <source>
        <strain evidence="2 3">ZXPA-20</strain>
    </source>
</reference>
<evidence type="ECO:0000313" key="2">
    <source>
        <dbReference type="EMBL" id="QOD00427.1"/>
    </source>
</evidence>
<organism evidence="2 3">
    <name type="scientific">Pseudomonas putida</name>
    <name type="common">Arthrobacter siderocapsulatus</name>
    <dbReference type="NCBI Taxonomy" id="303"/>
    <lineage>
        <taxon>Bacteria</taxon>
        <taxon>Pseudomonadati</taxon>
        <taxon>Pseudomonadota</taxon>
        <taxon>Gammaproteobacteria</taxon>
        <taxon>Pseudomonadales</taxon>
        <taxon>Pseudomonadaceae</taxon>
        <taxon>Pseudomonas</taxon>
    </lineage>
</organism>
<dbReference type="Proteomes" id="UP000516786">
    <property type="component" value="Chromosome"/>
</dbReference>
<dbReference type="SUPFAM" id="SSF56784">
    <property type="entry name" value="HAD-like"/>
    <property type="match status" value="1"/>
</dbReference>
<dbReference type="RefSeq" id="WP_191087623.1">
    <property type="nucleotide sequence ID" value="NZ_CP061723.1"/>
</dbReference>
<proteinExistence type="predicted"/>
<keyword evidence="1 2" id="KW-0378">Hydrolase</keyword>
<dbReference type="Pfam" id="PF00702">
    <property type="entry name" value="Hydrolase"/>
    <property type="match status" value="1"/>
</dbReference>
<dbReference type="EMBL" id="CP061723">
    <property type="protein sequence ID" value="QOD00427.1"/>
    <property type="molecule type" value="Genomic_DNA"/>
</dbReference>
<dbReference type="SFLD" id="SFLDG01129">
    <property type="entry name" value="C1.5:_HAD__Beta-PGM__Phosphata"/>
    <property type="match status" value="1"/>
</dbReference>
<dbReference type="InterPro" id="IPR051540">
    <property type="entry name" value="S-2-haloacid_dehalogenase"/>
</dbReference>
<dbReference type="AlphaFoldDB" id="A0ABD7BL08"/>